<feature type="domain" description="P-type ATPase A" evidence="3">
    <location>
        <begin position="118"/>
        <end position="193"/>
    </location>
</feature>
<reference evidence="4" key="2">
    <citation type="submission" date="2023-05" db="EMBL/GenBank/DDBJ databases">
        <authorList>
            <person name="Schelkunov M.I."/>
        </authorList>
    </citation>
    <scope>NUCLEOTIDE SEQUENCE</scope>
    <source>
        <strain evidence="4">Hsosn_3</strain>
        <tissue evidence="4">Leaf</tissue>
    </source>
</reference>
<dbReference type="Gene3D" id="1.20.1110.10">
    <property type="entry name" value="Calcium-transporting ATPase, transmembrane domain"/>
    <property type="match status" value="2"/>
</dbReference>
<dbReference type="SUPFAM" id="SSF81653">
    <property type="entry name" value="Calcium ATPase, transduction domain A"/>
    <property type="match status" value="1"/>
</dbReference>
<dbReference type="Gene3D" id="2.70.150.10">
    <property type="entry name" value="Calcium-transporting ATPase, cytoplasmic transduction domain A"/>
    <property type="match status" value="1"/>
</dbReference>
<evidence type="ECO:0000313" key="5">
    <source>
        <dbReference type="Proteomes" id="UP001237642"/>
    </source>
</evidence>
<dbReference type="InterPro" id="IPR008250">
    <property type="entry name" value="ATPase_P-typ_transduc_dom_A_sf"/>
</dbReference>
<sequence>MESLDLENGYRSQSGNAAVFKNQQARGSEQDVEYKGQVYTAIRDFCICFTAVGMLVELVVMCTIQHREFRDVIDNLLVLLTGCVPIAMSGFLPSTMILGYCKIISQGVLREGRWSDQDAAILVPEDIVPANAHLLEGYPLKIDQSALTGESFPVTRKPYDEVFSDSTCKKGEIEDVVIANRVHPIFGKAARLVDRTNQVGLPEGAYRIGNFCICYIAVGMYVGALVALLLYRKYRDVIGHLLYC</sequence>
<keyword evidence="5" id="KW-1185">Reference proteome</keyword>
<keyword evidence="2" id="KW-0812">Transmembrane</keyword>
<feature type="transmembrane region" description="Helical" evidence="2">
    <location>
        <begin position="41"/>
        <end position="64"/>
    </location>
</feature>
<dbReference type="PANTHER" id="PTHR42861">
    <property type="entry name" value="CALCIUM-TRANSPORTING ATPASE"/>
    <property type="match status" value="1"/>
</dbReference>
<keyword evidence="2" id="KW-0472">Membrane</keyword>
<evidence type="ECO:0000313" key="4">
    <source>
        <dbReference type="EMBL" id="KAK1366799.1"/>
    </source>
</evidence>
<dbReference type="Proteomes" id="UP001237642">
    <property type="component" value="Unassembled WGS sequence"/>
</dbReference>
<keyword evidence="1" id="KW-0460">Magnesium</keyword>
<keyword evidence="2" id="KW-1133">Transmembrane helix</keyword>
<proteinExistence type="predicted"/>
<dbReference type="AlphaFoldDB" id="A0AAD8MBK1"/>
<reference evidence="4" key="1">
    <citation type="submission" date="2023-02" db="EMBL/GenBank/DDBJ databases">
        <title>Genome of toxic invasive species Heracleum sosnowskyi carries increased number of genes despite the absence of recent whole-genome duplications.</title>
        <authorList>
            <person name="Schelkunov M."/>
            <person name="Shtratnikova V."/>
            <person name="Makarenko M."/>
            <person name="Klepikova A."/>
            <person name="Omelchenko D."/>
            <person name="Novikova G."/>
            <person name="Obukhova E."/>
            <person name="Bogdanov V."/>
            <person name="Penin A."/>
            <person name="Logacheva M."/>
        </authorList>
    </citation>
    <scope>NUCLEOTIDE SEQUENCE</scope>
    <source>
        <strain evidence="4">Hsosn_3</strain>
        <tissue evidence="4">Leaf</tissue>
    </source>
</reference>
<comment type="caution">
    <text evidence="4">The sequence shown here is derived from an EMBL/GenBank/DDBJ whole genome shotgun (WGS) entry which is preliminary data.</text>
</comment>
<dbReference type="EMBL" id="JAUIZM010000009">
    <property type="protein sequence ID" value="KAK1366799.1"/>
    <property type="molecule type" value="Genomic_DNA"/>
</dbReference>
<feature type="transmembrane region" description="Helical" evidence="2">
    <location>
        <begin position="208"/>
        <end position="231"/>
    </location>
</feature>
<protein>
    <recommendedName>
        <fullName evidence="3">P-type ATPase A domain-containing protein</fullName>
    </recommendedName>
</protein>
<accession>A0AAD8MBK1</accession>
<evidence type="ECO:0000256" key="1">
    <source>
        <dbReference type="ARBA" id="ARBA00022842"/>
    </source>
</evidence>
<name>A0AAD8MBK1_9APIA</name>
<evidence type="ECO:0000256" key="2">
    <source>
        <dbReference type="SAM" id="Phobius"/>
    </source>
</evidence>
<evidence type="ECO:0000259" key="3">
    <source>
        <dbReference type="Pfam" id="PF00122"/>
    </source>
</evidence>
<dbReference type="Pfam" id="PF00122">
    <property type="entry name" value="E1-E2_ATPase"/>
    <property type="match status" value="1"/>
</dbReference>
<gene>
    <name evidence="4" type="ORF">POM88_042360</name>
</gene>
<dbReference type="InterPro" id="IPR059000">
    <property type="entry name" value="ATPase_P-type_domA"/>
</dbReference>
<feature type="transmembrane region" description="Helical" evidence="2">
    <location>
        <begin position="76"/>
        <end position="100"/>
    </location>
</feature>
<organism evidence="4 5">
    <name type="scientific">Heracleum sosnowskyi</name>
    <dbReference type="NCBI Taxonomy" id="360622"/>
    <lineage>
        <taxon>Eukaryota</taxon>
        <taxon>Viridiplantae</taxon>
        <taxon>Streptophyta</taxon>
        <taxon>Embryophyta</taxon>
        <taxon>Tracheophyta</taxon>
        <taxon>Spermatophyta</taxon>
        <taxon>Magnoliopsida</taxon>
        <taxon>eudicotyledons</taxon>
        <taxon>Gunneridae</taxon>
        <taxon>Pentapetalae</taxon>
        <taxon>asterids</taxon>
        <taxon>campanulids</taxon>
        <taxon>Apiales</taxon>
        <taxon>Apiaceae</taxon>
        <taxon>Apioideae</taxon>
        <taxon>apioid superclade</taxon>
        <taxon>Tordylieae</taxon>
        <taxon>Tordyliinae</taxon>
        <taxon>Heracleum</taxon>
    </lineage>
</organism>